<dbReference type="OrthoDB" id="7342842at2"/>
<sequence>MTYMGRRQFVRDGLAFAATAGMSAVPAVARDTAGTTRIAWLAGNAGPLPTPAYLDALRTGLRTRSWVEGRNLTIDARWGEPGSAERLASELLVLRPDVLVAQGAMVLGVRNPDIKVPIVFGFSGDPVEAKLVTSFSRPGGNLTGIAMQSLDLVGKRLELLKEIMPSLTRVAILANPSHPGEQLELRASRLAAEKLNIAVSYFAVSSARDFASAWPALLQARAEAIVAFPDALIMSQAAAISAFAKQNGIPAVSGWSEFAEEGNLLTYGPNLRATWEQAAGFVDRILRGARPTELPVEQPSSFELVVNRRTATELGLILPPAISMRTDRMIR</sequence>
<dbReference type="Proteomes" id="UP000255207">
    <property type="component" value="Unassembled WGS sequence"/>
</dbReference>
<accession>A0A370LAW8</accession>
<evidence type="ECO:0000313" key="1">
    <source>
        <dbReference type="EMBL" id="RDJ28046.1"/>
    </source>
</evidence>
<name>A0A370LAW8_9HYPH</name>
<gene>
    <name evidence="1" type="ORF">DWE98_05460</name>
</gene>
<dbReference type="CDD" id="cd06325">
    <property type="entry name" value="PBP1_ABC_unchar_transporter"/>
    <property type="match status" value="1"/>
</dbReference>
<dbReference type="Pfam" id="PF04392">
    <property type="entry name" value="ABC_sub_bind"/>
    <property type="match status" value="1"/>
</dbReference>
<dbReference type="EMBL" id="QQTP01000002">
    <property type="protein sequence ID" value="RDJ28046.1"/>
    <property type="molecule type" value="Genomic_DNA"/>
</dbReference>
<dbReference type="RefSeq" id="WP_114828171.1">
    <property type="nucleotide sequence ID" value="NZ_QQTO01000037.1"/>
</dbReference>
<dbReference type="InterPro" id="IPR007487">
    <property type="entry name" value="ABC_transpt-TYRBP-like"/>
</dbReference>
<proteinExistence type="predicted"/>
<dbReference type="AlphaFoldDB" id="A0A370LAW8"/>
<keyword evidence="2" id="KW-1185">Reference proteome</keyword>
<dbReference type="PANTHER" id="PTHR35271">
    <property type="entry name" value="ABC TRANSPORTER, SUBSTRATE-BINDING LIPOPROTEIN-RELATED"/>
    <property type="match status" value="1"/>
</dbReference>
<reference evidence="2" key="1">
    <citation type="submission" date="2018-07" db="EMBL/GenBank/DDBJ databases">
        <authorList>
            <person name="Safronova V.I."/>
            <person name="Chirak E.R."/>
            <person name="Sazanova A.L."/>
        </authorList>
    </citation>
    <scope>NUCLEOTIDE SEQUENCE [LARGE SCALE GENOMIC DNA]</scope>
    <source>
        <strain evidence="2">RCAM04685</strain>
    </source>
</reference>
<evidence type="ECO:0000313" key="2">
    <source>
        <dbReference type="Proteomes" id="UP000255207"/>
    </source>
</evidence>
<dbReference type="PANTHER" id="PTHR35271:SF1">
    <property type="entry name" value="ABC TRANSPORTER, SUBSTRATE-BINDING LIPOPROTEIN"/>
    <property type="match status" value="1"/>
</dbReference>
<protein>
    <recommendedName>
        <fullName evidence="3">ABC transporter substrate-binding protein</fullName>
    </recommendedName>
</protein>
<evidence type="ECO:0008006" key="3">
    <source>
        <dbReference type="Google" id="ProtNLM"/>
    </source>
</evidence>
<dbReference type="InterPro" id="IPR006311">
    <property type="entry name" value="TAT_signal"/>
</dbReference>
<dbReference type="Gene3D" id="3.40.50.2300">
    <property type="match status" value="2"/>
</dbReference>
<comment type="caution">
    <text evidence="1">The sequence shown here is derived from an EMBL/GenBank/DDBJ whole genome shotgun (WGS) entry which is preliminary data.</text>
</comment>
<organism evidence="1 2">
    <name type="scientific">Bosea caraganae</name>
    <dbReference type="NCBI Taxonomy" id="2763117"/>
    <lineage>
        <taxon>Bacteria</taxon>
        <taxon>Pseudomonadati</taxon>
        <taxon>Pseudomonadota</taxon>
        <taxon>Alphaproteobacteria</taxon>
        <taxon>Hyphomicrobiales</taxon>
        <taxon>Boseaceae</taxon>
        <taxon>Bosea</taxon>
    </lineage>
</organism>
<dbReference type="PROSITE" id="PS51318">
    <property type="entry name" value="TAT"/>
    <property type="match status" value="1"/>
</dbReference>